<evidence type="ECO:0000313" key="4">
    <source>
        <dbReference type="Proteomes" id="UP000451233"/>
    </source>
</evidence>
<dbReference type="Proteomes" id="UP000451233">
    <property type="component" value="Unassembled WGS sequence"/>
</dbReference>
<reference evidence="3 4" key="1">
    <citation type="submission" date="2019-11" db="EMBL/GenBank/DDBJ databases">
        <title>Pedobacter sp. HMF7056 Genome sequencing and assembly.</title>
        <authorList>
            <person name="Kang H."/>
            <person name="Kim H."/>
            <person name="Joh K."/>
        </authorList>
    </citation>
    <scope>NUCLEOTIDE SEQUENCE [LARGE SCALE GENOMIC DNA]</scope>
    <source>
        <strain evidence="3 4">HMF7056</strain>
    </source>
</reference>
<dbReference type="PANTHER" id="PTHR12147:SF26">
    <property type="entry name" value="PEPTIDASE M28 DOMAIN-CONTAINING PROTEIN"/>
    <property type="match status" value="1"/>
</dbReference>
<feature type="signal peptide" evidence="1">
    <location>
        <begin position="1"/>
        <end position="19"/>
    </location>
</feature>
<feature type="chain" id="PRO_5029830701" evidence="1">
    <location>
        <begin position="20"/>
        <end position="528"/>
    </location>
</feature>
<comment type="caution">
    <text evidence="3">The sequence shown here is derived from an EMBL/GenBank/DDBJ whole genome shotgun (WGS) entry which is preliminary data.</text>
</comment>
<dbReference type="GO" id="GO:0006508">
    <property type="term" value="P:proteolysis"/>
    <property type="evidence" value="ECO:0007669"/>
    <property type="project" value="InterPro"/>
</dbReference>
<organism evidence="3 4">
    <name type="scientific">Hufsiella ginkgonis</name>
    <dbReference type="NCBI Taxonomy" id="2695274"/>
    <lineage>
        <taxon>Bacteria</taxon>
        <taxon>Pseudomonadati</taxon>
        <taxon>Bacteroidota</taxon>
        <taxon>Sphingobacteriia</taxon>
        <taxon>Sphingobacteriales</taxon>
        <taxon>Sphingobacteriaceae</taxon>
        <taxon>Hufsiella</taxon>
    </lineage>
</organism>
<dbReference type="InterPro" id="IPR007484">
    <property type="entry name" value="Peptidase_M28"/>
</dbReference>
<dbReference type="Gene3D" id="3.40.630.10">
    <property type="entry name" value="Zn peptidases"/>
    <property type="match status" value="2"/>
</dbReference>
<protein>
    <submittedName>
        <fullName evidence="3">M28 family peptidase</fullName>
    </submittedName>
</protein>
<sequence>MRKQLLFTLSLGFATQLFAQDKFAQKYAGLITAEEAKKHLSILASDEYEGRETGKAGAEKAAQYIKKHFQSLGLKGPVKGDYFQNLELTEKLITNRSIAVNDKSLESKDFTIANYVGTKSTFTNFVFVGYGIQSPKYDDLTGVDLAGKVVVVLSGEPMVNGVSLVSGTATPSEWTAGRTPKKLTVLREKNPALIVTVSAGAQNAGGFQGRAGGAARPQLIMGKEKTQINSITLSADAVNQLMASAGRKVEDLQKGIQESGKSSPVTFTSSLTVDVQATYTPVLAREVLGFMEGSDPKLKHEVLVFSAHYDHIGLTTNNPNDKVNNGADDDGSGTTGILEIATAFAKAKKEKHGPRRSILFLGNVGEEKGLLGSEWYTDHPVFPLENTVADLNIDMIGRIGEEYIGKPDSANYVYVIGSAMLSTTLREVSEKANATYLNMVADYKYDDLNDKNRYYYRSDHYNFAKHNVPIIFYFNGVHADYHRPGDEVSKINFPLLAKRAQLAFYTGWDLANRDKRPVVDVKTVIPPR</sequence>
<keyword evidence="4" id="KW-1185">Reference proteome</keyword>
<dbReference type="SUPFAM" id="SSF53187">
    <property type="entry name" value="Zn-dependent exopeptidases"/>
    <property type="match status" value="1"/>
</dbReference>
<dbReference type="Pfam" id="PF04389">
    <property type="entry name" value="Peptidase_M28"/>
    <property type="match status" value="1"/>
</dbReference>
<dbReference type="PANTHER" id="PTHR12147">
    <property type="entry name" value="METALLOPEPTIDASE M28 FAMILY MEMBER"/>
    <property type="match status" value="1"/>
</dbReference>
<proteinExistence type="predicted"/>
<name>A0A7K1Y2R0_9SPHI</name>
<accession>A0A7K1Y2R0</accession>
<evidence type="ECO:0000259" key="2">
    <source>
        <dbReference type="Pfam" id="PF04389"/>
    </source>
</evidence>
<dbReference type="AlphaFoldDB" id="A0A7K1Y2R0"/>
<keyword evidence="1" id="KW-0732">Signal</keyword>
<dbReference type="RefSeq" id="WP_160907979.1">
    <property type="nucleotide sequence ID" value="NZ_WVHS01000004.1"/>
</dbReference>
<dbReference type="InterPro" id="IPR045175">
    <property type="entry name" value="M28_fam"/>
</dbReference>
<feature type="domain" description="Peptidase M28" evidence="2">
    <location>
        <begin position="288"/>
        <end position="503"/>
    </location>
</feature>
<gene>
    <name evidence="3" type="ORF">GS398_16820</name>
</gene>
<dbReference type="GO" id="GO:0008235">
    <property type="term" value="F:metalloexopeptidase activity"/>
    <property type="evidence" value="ECO:0007669"/>
    <property type="project" value="InterPro"/>
</dbReference>
<evidence type="ECO:0000313" key="3">
    <source>
        <dbReference type="EMBL" id="MXV16966.1"/>
    </source>
</evidence>
<dbReference type="EMBL" id="WVHS01000004">
    <property type="protein sequence ID" value="MXV16966.1"/>
    <property type="molecule type" value="Genomic_DNA"/>
</dbReference>
<evidence type="ECO:0000256" key="1">
    <source>
        <dbReference type="SAM" id="SignalP"/>
    </source>
</evidence>